<name>A0A9P0X9Y9_PIEBR</name>
<evidence type="ECO:0000313" key="3">
    <source>
        <dbReference type="Proteomes" id="UP001152562"/>
    </source>
</evidence>
<organism evidence="2 3">
    <name type="scientific">Pieris brassicae</name>
    <name type="common">White butterfly</name>
    <name type="synonym">Large white butterfly</name>
    <dbReference type="NCBI Taxonomy" id="7116"/>
    <lineage>
        <taxon>Eukaryota</taxon>
        <taxon>Metazoa</taxon>
        <taxon>Ecdysozoa</taxon>
        <taxon>Arthropoda</taxon>
        <taxon>Hexapoda</taxon>
        <taxon>Insecta</taxon>
        <taxon>Pterygota</taxon>
        <taxon>Neoptera</taxon>
        <taxon>Endopterygota</taxon>
        <taxon>Lepidoptera</taxon>
        <taxon>Glossata</taxon>
        <taxon>Ditrysia</taxon>
        <taxon>Papilionoidea</taxon>
        <taxon>Pieridae</taxon>
        <taxon>Pierinae</taxon>
        <taxon>Pieris</taxon>
    </lineage>
</organism>
<keyword evidence="1" id="KW-0472">Membrane</keyword>
<evidence type="ECO:0000256" key="1">
    <source>
        <dbReference type="SAM" id="Phobius"/>
    </source>
</evidence>
<comment type="caution">
    <text evidence="2">The sequence shown here is derived from an EMBL/GenBank/DDBJ whole genome shotgun (WGS) entry which is preliminary data.</text>
</comment>
<evidence type="ECO:0000313" key="2">
    <source>
        <dbReference type="EMBL" id="CAH4028429.1"/>
    </source>
</evidence>
<gene>
    <name evidence="2" type="ORF">PIBRA_LOCUS5267</name>
</gene>
<keyword evidence="3" id="KW-1185">Reference proteome</keyword>
<dbReference type="EMBL" id="CALOZG010000005">
    <property type="protein sequence ID" value="CAH4028429.1"/>
    <property type="molecule type" value="Genomic_DNA"/>
</dbReference>
<dbReference type="AlphaFoldDB" id="A0A9P0X9Y9"/>
<feature type="transmembrane region" description="Helical" evidence="1">
    <location>
        <begin position="54"/>
        <end position="71"/>
    </location>
</feature>
<proteinExistence type="predicted"/>
<reference evidence="2" key="1">
    <citation type="submission" date="2022-05" db="EMBL/GenBank/DDBJ databases">
        <authorList>
            <person name="Okamura Y."/>
        </authorList>
    </citation>
    <scope>NUCLEOTIDE SEQUENCE</scope>
</reference>
<keyword evidence="1" id="KW-0812">Transmembrane</keyword>
<accession>A0A9P0X9Y9</accession>
<protein>
    <submittedName>
        <fullName evidence="2">Uncharacterized protein</fullName>
    </submittedName>
</protein>
<keyword evidence="1" id="KW-1133">Transmembrane helix</keyword>
<dbReference type="Proteomes" id="UP001152562">
    <property type="component" value="Unassembled WGS sequence"/>
</dbReference>
<sequence>MAQSASDSLYYALLPRVSVNSSWGSFVLWLSYACTNTLRGPLFTRMAKKNTARFLNYNMNFAGCFAVSNIVKSI</sequence>